<protein>
    <submittedName>
        <fullName evidence="2">Uncharacterized protein</fullName>
    </submittedName>
</protein>
<evidence type="ECO:0000313" key="3">
    <source>
        <dbReference type="Proteomes" id="UP000481861"/>
    </source>
</evidence>
<reference evidence="2 3" key="1">
    <citation type="submission" date="2020-01" db="EMBL/GenBank/DDBJ databases">
        <authorList>
            <consortium name="DOE Joint Genome Institute"/>
            <person name="Haridas S."/>
            <person name="Albert R."/>
            <person name="Binder M."/>
            <person name="Bloem J."/>
            <person name="Labutti K."/>
            <person name="Salamov A."/>
            <person name="Andreopoulos B."/>
            <person name="Baker S.E."/>
            <person name="Barry K."/>
            <person name="Bills G."/>
            <person name="Bluhm B.H."/>
            <person name="Cannon C."/>
            <person name="Castanera R."/>
            <person name="Culley D.E."/>
            <person name="Daum C."/>
            <person name="Ezra D."/>
            <person name="Gonzalez J.B."/>
            <person name="Henrissat B."/>
            <person name="Kuo A."/>
            <person name="Liang C."/>
            <person name="Lipzen A."/>
            <person name="Lutzoni F."/>
            <person name="Magnuson J."/>
            <person name="Mondo S."/>
            <person name="Nolan M."/>
            <person name="Ohm R."/>
            <person name="Pangilinan J."/>
            <person name="Park H.-J.H."/>
            <person name="Ramirez L."/>
            <person name="Alfaro M."/>
            <person name="Sun H."/>
            <person name="Tritt A."/>
            <person name="Yoshinaga Y."/>
            <person name="Zwiers L.-H.L."/>
            <person name="Turgeon B.G."/>
            <person name="Goodwin S.B."/>
            <person name="Spatafora J.W."/>
            <person name="Crous P.W."/>
            <person name="Grigoriev I.V."/>
        </authorList>
    </citation>
    <scope>NUCLEOTIDE SEQUENCE [LARGE SCALE GENOMIC DNA]</scope>
    <source>
        <strain evidence="2 3">CBS 611.86</strain>
    </source>
</reference>
<evidence type="ECO:0000313" key="2">
    <source>
        <dbReference type="EMBL" id="KAF2877744.1"/>
    </source>
</evidence>
<dbReference type="AlphaFoldDB" id="A0A7C8MV45"/>
<sequence length="388" mass="43022">MNYANMIEEKNLKKTFIIATLCSTLVGTFSSSMGLWDGINKRRQSKRDSRQDDEVKKLREAVEKNTKNREAEAPRRRDRDRERDRDDVGETFERSGAMIQRQYDEGFGRMGRKFAMGDTVTENQLQAQIIALQQTVIQVLQDALYNDRPLSRADMARLVAASTAAREGSIDALRQQQARLALDPAPQRALSLSDAPSRQPPRAPSVALSLSGPPKRASTVLDTTSPLYCRYALALQHAPSKPLAASFAPGGDCRCPDCGLRLGATSADFWQIGKSAHVIIAEGGYEKEVLETREFHLGQRFVLKCHTADGEYACVLCSRYRDVDALCRSVEALVNHVGRFHDVGELERDADLREAVVPLGLPPVAPPAPASSVGRGVREREVEVIEYR</sequence>
<evidence type="ECO:0000256" key="1">
    <source>
        <dbReference type="SAM" id="MobiDB-lite"/>
    </source>
</evidence>
<keyword evidence="3" id="KW-1185">Reference proteome</keyword>
<feature type="compositionally biased region" description="Basic and acidic residues" evidence="1">
    <location>
        <begin position="61"/>
        <end position="93"/>
    </location>
</feature>
<feature type="region of interest" description="Disordered" evidence="1">
    <location>
        <begin position="184"/>
        <end position="217"/>
    </location>
</feature>
<proteinExistence type="predicted"/>
<name>A0A7C8MV45_9PLEO</name>
<dbReference type="PANTHER" id="PTHR42354:SF1">
    <property type="entry name" value="C2H2-TYPE DOMAIN-CONTAINING PROTEIN"/>
    <property type="match status" value="1"/>
</dbReference>
<dbReference type="Proteomes" id="UP000481861">
    <property type="component" value="Unassembled WGS sequence"/>
</dbReference>
<gene>
    <name evidence="2" type="ORF">BDV95DRAFT_480258</name>
</gene>
<dbReference type="EMBL" id="JAADJZ010000001">
    <property type="protein sequence ID" value="KAF2877744.1"/>
    <property type="molecule type" value="Genomic_DNA"/>
</dbReference>
<organism evidence="2 3">
    <name type="scientific">Massariosphaeria phaeospora</name>
    <dbReference type="NCBI Taxonomy" id="100035"/>
    <lineage>
        <taxon>Eukaryota</taxon>
        <taxon>Fungi</taxon>
        <taxon>Dikarya</taxon>
        <taxon>Ascomycota</taxon>
        <taxon>Pezizomycotina</taxon>
        <taxon>Dothideomycetes</taxon>
        <taxon>Pleosporomycetidae</taxon>
        <taxon>Pleosporales</taxon>
        <taxon>Pleosporales incertae sedis</taxon>
        <taxon>Massariosphaeria</taxon>
    </lineage>
</organism>
<comment type="caution">
    <text evidence="2">The sequence shown here is derived from an EMBL/GenBank/DDBJ whole genome shotgun (WGS) entry which is preliminary data.</text>
</comment>
<feature type="region of interest" description="Disordered" evidence="1">
    <location>
        <begin position="61"/>
        <end position="95"/>
    </location>
</feature>
<accession>A0A7C8MV45</accession>
<dbReference type="OrthoDB" id="5309037at2759"/>
<dbReference type="PANTHER" id="PTHR42354">
    <property type="entry name" value="C2H2-TYPE DOMAIN-CONTAINING PROTEIN"/>
    <property type="match status" value="1"/>
</dbReference>